<dbReference type="Pfam" id="PF00069">
    <property type="entry name" value="Pkinase"/>
    <property type="match status" value="1"/>
</dbReference>
<evidence type="ECO:0000313" key="2">
    <source>
        <dbReference type="EMBL" id="MEA1606300.1"/>
    </source>
</evidence>
<keyword evidence="2" id="KW-0808">Transferase</keyword>
<dbReference type="Proteomes" id="UP001292571">
    <property type="component" value="Unassembled WGS sequence"/>
</dbReference>
<dbReference type="GO" id="GO:0016301">
    <property type="term" value="F:kinase activity"/>
    <property type="evidence" value="ECO:0007669"/>
    <property type="project" value="UniProtKB-KW"/>
</dbReference>
<organism evidence="2 3">
    <name type="scientific">Pseudomonas spirodelae</name>
    <dbReference type="NCBI Taxonomy" id="3101751"/>
    <lineage>
        <taxon>Bacteria</taxon>
        <taxon>Pseudomonadati</taxon>
        <taxon>Pseudomonadota</taxon>
        <taxon>Gammaproteobacteria</taxon>
        <taxon>Pseudomonadales</taxon>
        <taxon>Pseudomonadaceae</taxon>
        <taxon>Pseudomonas</taxon>
    </lineage>
</organism>
<name>A0ABU5P9S2_9PSED</name>
<dbReference type="RefSeq" id="WP_322949207.1">
    <property type="nucleotide sequence ID" value="NZ_JAYEET010000036.1"/>
</dbReference>
<feature type="domain" description="Protein kinase" evidence="1">
    <location>
        <begin position="19"/>
        <end position="296"/>
    </location>
</feature>
<evidence type="ECO:0000313" key="3">
    <source>
        <dbReference type="Proteomes" id="UP001292571"/>
    </source>
</evidence>
<dbReference type="InterPro" id="IPR051681">
    <property type="entry name" value="Ser/Thr_Kinases-Pseudokinases"/>
</dbReference>
<dbReference type="InterPro" id="IPR011009">
    <property type="entry name" value="Kinase-like_dom_sf"/>
</dbReference>
<sequence length="524" mass="59258">MDMDENLKEYLESCLFKGRIVDRRKGRGGLVYIVEQGNISPSRVAYKTIKEFECNTTEHVDGFIRETHNWVEFSGHYSIISPHFIKMYQGVPLVCMPYCDGDLRGLIKLKPDIIAVINIALQVMKGMMVAISRGMEYHQDIKPENILYSDLSRIFHDFPPSHVDPSVRYSVKIADFGVANAWFNDYLGGTNAYKAPEQYVVDKARSFAPDIFAVGVVISELYQGYHPAVQSSDIDPGKKWKGSKLKRWAQGGVRNFAEPQSSTAKALVELLGEMLSADPNARPSFARCYERLAEMLKGLSPTTLEQMELLFDYYDCNANHKSLESGLHAMLKLLAIPSKREFLRDKLSNDLSLCLRKDLGNLENLFEVHFIANALQEACIGKVEGVQRELLVEASRAVVLFFLSSCELITCGDLWSTPAFKEFNPVKLGSDLEARTDILFTSIDRLVYLNSYDQELRRQVESGGSQIQACILMKKASGEWVAQRWSNALSLLGQARLLATPEPELEKLYKTWQSMEKYCSEWGS</sequence>
<protein>
    <submittedName>
        <fullName evidence="2">Protein kinase</fullName>
    </submittedName>
</protein>
<keyword evidence="2" id="KW-0418">Kinase</keyword>
<dbReference type="SMART" id="SM00220">
    <property type="entry name" value="S_TKc"/>
    <property type="match status" value="1"/>
</dbReference>
<gene>
    <name evidence="2" type="ORF">SOP97_10805</name>
</gene>
<accession>A0ABU5P9S2</accession>
<dbReference type="PANTHER" id="PTHR44329:SF289">
    <property type="entry name" value="SERINE_THREONINE-PROTEIN KINASE VIK"/>
    <property type="match status" value="1"/>
</dbReference>
<reference evidence="2 3" key="1">
    <citation type="submission" date="2023-12" db="EMBL/GenBank/DDBJ databases">
        <title>Pseudomonas sp. T5W1.</title>
        <authorList>
            <person name="Maltman C."/>
        </authorList>
    </citation>
    <scope>NUCLEOTIDE SEQUENCE [LARGE SCALE GENOMIC DNA]</scope>
    <source>
        <strain evidence="2 3">T5W1</strain>
    </source>
</reference>
<keyword evidence="3" id="KW-1185">Reference proteome</keyword>
<dbReference type="PANTHER" id="PTHR44329">
    <property type="entry name" value="SERINE/THREONINE-PROTEIN KINASE TNNI3K-RELATED"/>
    <property type="match status" value="1"/>
</dbReference>
<dbReference type="PROSITE" id="PS50011">
    <property type="entry name" value="PROTEIN_KINASE_DOM"/>
    <property type="match status" value="1"/>
</dbReference>
<comment type="caution">
    <text evidence="2">The sequence shown here is derived from an EMBL/GenBank/DDBJ whole genome shotgun (WGS) entry which is preliminary data.</text>
</comment>
<evidence type="ECO:0000259" key="1">
    <source>
        <dbReference type="PROSITE" id="PS50011"/>
    </source>
</evidence>
<dbReference type="SUPFAM" id="SSF56112">
    <property type="entry name" value="Protein kinase-like (PK-like)"/>
    <property type="match status" value="1"/>
</dbReference>
<proteinExistence type="predicted"/>
<dbReference type="Gene3D" id="1.10.510.10">
    <property type="entry name" value="Transferase(Phosphotransferase) domain 1"/>
    <property type="match status" value="1"/>
</dbReference>
<dbReference type="InterPro" id="IPR000719">
    <property type="entry name" value="Prot_kinase_dom"/>
</dbReference>
<dbReference type="EMBL" id="JAYEET010000036">
    <property type="protein sequence ID" value="MEA1606300.1"/>
    <property type="molecule type" value="Genomic_DNA"/>
</dbReference>